<dbReference type="Proteomes" id="UP000555564">
    <property type="component" value="Unassembled WGS sequence"/>
</dbReference>
<organism evidence="1 2">
    <name type="scientific">Sphaerisporangium rubeum</name>
    <dbReference type="NCBI Taxonomy" id="321317"/>
    <lineage>
        <taxon>Bacteria</taxon>
        <taxon>Bacillati</taxon>
        <taxon>Actinomycetota</taxon>
        <taxon>Actinomycetes</taxon>
        <taxon>Streptosporangiales</taxon>
        <taxon>Streptosporangiaceae</taxon>
        <taxon>Sphaerisporangium</taxon>
    </lineage>
</organism>
<protein>
    <submittedName>
        <fullName evidence="1">Uncharacterized protein</fullName>
    </submittedName>
</protein>
<evidence type="ECO:0000313" key="1">
    <source>
        <dbReference type="EMBL" id="MBB6472411.1"/>
    </source>
</evidence>
<evidence type="ECO:0000313" key="2">
    <source>
        <dbReference type="Proteomes" id="UP000555564"/>
    </source>
</evidence>
<sequence>MSRMIRKLTGACRHLLDFVKVFVQNGKEAKGDTGVLIREVKG</sequence>
<accession>A0A7X0IC38</accession>
<dbReference type="RefSeq" id="WP_281390322.1">
    <property type="nucleotide sequence ID" value="NZ_BAAALO010000139.1"/>
</dbReference>
<reference evidence="1 2" key="1">
    <citation type="submission" date="2020-08" db="EMBL/GenBank/DDBJ databases">
        <title>Sequencing the genomes of 1000 actinobacteria strains.</title>
        <authorList>
            <person name="Klenk H.-P."/>
        </authorList>
    </citation>
    <scope>NUCLEOTIDE SEQUENCE [LARGE SCALE GENOMIC DNA]</scope>
    <source>
        <strain evidence="1 2">DSM 44936</strain>
    </source>
</reference>
<name>A0A7X0IC38_9ACTN</name>
<keyword evidence="2" id="KW-1185">Reference proteome</keyword>
<gene>
    <name evidence="1" type="ORF">BJ992_001842</name>
</gene>
<dbReference type="AlphaFoldDB" id="A0A7X0IC38"/>
<proteinExistence type="predicted"/>
<comment type="caution">
    <text evidence="1">The sequence shown here is derived from an EMBL/GenBank/DDBJ whole genome shotgun (WGS) entry which is preliminary data.</text>
</comment>
<dbReference type="EMBL" id="JACHIU010000001">
    <property type="protein sequence ID" value="MBB6472411.1"/>
    <property type="molecule type" value="Genomic_DNA"/>
</dbReference>